<protein>
    <submittedName>
        <fullName evidence="3">Ldh family oxidoreductase</fullName>
    </submittedName>
</protein>
<evidence type="ECO:0000256" key="2">
    <source>
        <dbReference type="ARBA" id="ARBA00023002"/>
    </source>
</evidence>
<proteinExistence type="inferred from homology"/>
<dbReference type="PANTHER" id="PTHR11091">
    <property type="entry name" value="OXIDOREDUCTASE-RELATED"/>
    <property type="match status" value="1"/>
</dbReference>
<dbReference type="InterPro" id="IPR043143">
    <property type="entry name" value="Mal/L-sulf/L-lact_DH-like_NADP"/>
</dbReference>
<comment type="similarity">
    <text evidence="1">Belongs to the LDH2/MDH2 oxidoreductase family.</text>
</comment>
<dbReference type="InterPro" id="IPR043144">
    <property type="entry name" value="Mal/L-sulf/L-lact_DH-like_ah"/>
</dbReference>
<dbReference type="Gene3D" id="3.30.1370.60">
    <property type="entry name" value="Hypothetical oxidoreductase yiak, domain 2"/>
    <property type="match status" value="1"/>
</dbReference>
<evidence type="ECO:0000313" key="3">
    <source>
        <dbReference type="EMBL" id="OLO10081.1"/>
    </source>
</evidence>
<dbReference type="AlphaFoldDB" id="A0A1Q8T8S0"/>
<dbReference type="RefSeq" id="WP_075370383.1">
    <property type="nucleotide sequence ID" value="NZ_MSDQ01000044.1"/>
</dbReference>
<accession>A0A1Q8T8S0</accession>
<dbReference type="EMBL" id="MSDQ01000044">
    <property type="protein sequence ID" value="OLO10081.1"/>
    <property type="molecule type" value="Genomic_DNA"/>
</dbReference>
<comment type="caution">
    <text evidence="3">The sequence shown here is derived from an EMBL/GenBank/DDBJ whole genome shotgun (WGS) entry which is preliminary data.</text>
</comment>
<evidence type="ECO:0000256" key="1">
    <source>
        <dbReference type="ARBA" id="ARBA00006056"/>
    </source>
</evidence>
<dbReference type="GO" id="GO:0016491">
    <property type="term" value="F:oxidoreductase activity"/>
    <property type="evidence" value="ECO:0007669"/>
    <property type="project" value="UniProtKB-KW"/>
</dbReference>
<dbReference type="Pfam" id="PF02615">
    <property type="entry name" value="Ldh_2"/>
    <property type="match status" value="1"/>
</dbReference>
<dbReference type="SUPFAM" id="SSF89733">
    <property type="entry name" value="L-sulfolactate dehydrogenase-like"/>
    <property type="match status" value="1"/>
</dbReference>
<dbReference type="InterPro" id="IPR003767">
    <property type="entry name" value="Malate/L-lactate_DH-like"/>
</dbReference>
<organism evidence="3 4">
    <name type="scientific">Chromohalobacter japonicus</name>
    <dbReference type="NCBI Taxonomy" id="223900"/>
    <lineage>
        <taxon>Bacteria</taxon>
        <taxon>Pseudomonadati</taxon>
        <taxon>Pseudomonadota</taxon>
        <taxon>Gammaproteobacteria</taxon>
        <taxon>Oceanospirillales</taxon>
        <taxon>Halomonadaceae</taxon>
        <taxon>Chromohalobacter</taxon>
    </lineage>
</organism>
<dbReference type="STRING" id="223900.GCA_000821045_02282"/>
<dbReference type="PANTHER" id="PTHR11091:SF0">
    <property type="entry name" value="MALATE DEHYDROGENASE"/>
    <property type="match status" value="1"/>
</dbReference>
<dbReference type="InterPro" id="IPR036111">
    <property type="entry name" value="Mal/L-sulfo/L-lacto_DH-like_sf"/>
</dbReference>
<sequence>MTTYSSTQLHELLMALFEEAGAHREIADTTADVLVEGDLLGHHTHGIKLANGYLKDLKAGKASGDPDTLEMTESSPVAAVIDGHYVLGPYLIRRALEHARQAAEGFGIGIVTLKRSHHIACLAAYLRPLVERDLMPIVLSSDPAVASVAPYGGITPAYTPNPLAIGIPGRDNPMLIDVSMSSITNGTVNKTRAEGGKLAHPAILTNRGTASDDPEDFFTTPPGSILPLGGQAFGHKGFALGLMVEALTSALGGFGRKDAPTQWGASATVMVIDPARFGGTDAFVEETDFLTRRCLESERADPGVAVRLPGQSGLAKRQRYLREGIPLPDDVVESLRQAVAGSTLADGSLSRALGL</sequence>
<dbReference type="Gene3D" id="1.10.1530.10">
    <property type="match status" value="1"/>
</dbReference>
<keyword evidence="4" id="KW-1185">Reference proteome</keyword>
<name>A0A1Q8T8S0_9GAMM</name>
<reference evidence="3 4" key="1">
    <citation type="submission" date="2016-12" db="EMBL/GenBank/DDBJ databases">
        <title>Draft genome sequences of strains Salinicola socius SMB35, Salinicola sp. MH3R3-1 and Chromohalobacter sp. SMB17 from the Verkhnekamsk potash mining region of Russia.</title>
        <authorList>
            <person name="Mavrodi D.V."/>
            <person name="Olsson B.E."/>
            <person name="Korsakova E.S."/>
            <person name="Pyankova A."/>
            <person name="Mavrodi O.V."/>
            <person name="Plotnikova E.G."/>
        </authorList>
    </citation>
    <scope>NUCLEOTIDE SEQUENCE [LARGE SCALE GENOMIC DNA]</scope>
    <source>
        <strain evidence="3 4">SMB17</strain>
    </source>
</reference>
<evidence type="ECO:0000313" key="4">
    <source>
        <dbReference type="Proteomes" id="UP000186806"/>
    </source>
</evidence>
<dbReference type="Proteomes" id="UP000186806">
    <property type="component" value="Unassembled WGS sequence"/>
</dbReference>
<keyword evidence="2" id="KW-0560">Oxidoreductase</keyword>
<gene>
    <name evidence="3" type="ORF">BTW10_16735</name>
</gene>